<dbReference type="NCBIfam" id="TIGR03725">
    <property type="entry name" value="T6A_YeaZ"/>
    <property type="match status" value="1"/>
</dbReference>
<dbReference type="RefSeq" id="WP_379084281.1">
    <property type="nucleotide sequence ID" value="NZ_JBHTJO010000001.1"/>
</dbReference>
<keyword evidence="2" id="KW-0012">Acyltransferase</keyword>
<dbReference type="InterPro" id="IPR000905">
    <property type="entry name" value="Gcp-like_dom"/>
</dbReference>
<dbReference type="EC" id="2.3.1.234" evidence="2"/>
<accession>A0ABW3J5E1</accession>
<gene>
    <name evidence="2" type="primary">tsaB</name>
    <name evidence="2" type="ORF">ACFQ2F_00805</name>
</gene>
<reference evidence="3" key="1">
    <citation type="journal article" date="2019" name="Int. J. Syst. Evol. Microbiol.">
        <title>The Global Catalogue of Microorganisms (GCM) 10K type strain sequencing project: providing services to taxonomists for standard genome sequencing and annotation.</title>
        <authorList>
            <consortium name="The Broad Institute Genomics Platform"/>
            <consortium name="The Broad Institute Genome Sequencing Center for Infectious Disease"/>
            <person name="Wu L."/>
            <person name="Ma J."/>
        </authorList>
    </citation>
    <scope>NUCLEOTIDE SEQUENCE [LARGE SCALE GENOMIC DNA]</scope>
    <source>
        <strain evidence="3">CCUG 61697</strain>
    </source>
</reference>
<dbReference type="SUPFAM" id="SSF53067">
    <property type="entry name" value="Actin-like ATPase domain"/>
    <property type="match status" value="2"/>
</dbReference>
<keyword evidence="2" id="KW-0808">Transferase</keyword>
<sequence>MRLLALDTSMSNCSAAVASETGEILAYRQAAMARGHAEALMPMIEAAMTDAGLAFANLDRVAATTGPGSFTGVRIAIAAARGLGLAMGVELWGTDSLSVMAARAVEDGLNDAAPFAIAIDARRDSLYFATFEADGALRAGPTLLHPDEAAASLPEDIRVVLGSGAEALAKAAKPDLVTAAPELQPDAAALAKLAGKASEPITSLKPFYLRPPDAKPQVGKAVERL</sequence>
<evidence type="ECO:0000259" key="1">
    <source>
        <dbReference type="Pfam" id="PF00814"/>
    </source>
</evidence>
<proteinExistence type="predicted"/>
<dbReference type="Proteomes" id="UP001597102">
    <property type="component" value="Unassembled WGS sequence"/>
</dbReference>
<dbReference type="GO" id="GO:0061711">
    <property type="term" value="F:tRNA N(6)-L-threonylcarbamoyladenine synthase activity"/>
    <property type="evidence" value="ECO:0007669"/>
    <property type="project" value="UniProtKB-EC"/>
</dbReference>
<keyword evidence="3" id="KW-1185">Reference proteome</keyword>
<evidence type="ECO:0000313" key="3">
    <source>
        <dbReference type="Proteomes" id="UP001597102"/>
    </source>
</evidence>
<evidence type="ECO:0000313" key="2">
    <source>
        <dbReference type="EMBL" id="MFD0985635.1"/>
    </source>
</evidence>
<dbReference type="InterPro" id="IPR043129">
    <property type="entry name" value="ATPase_NBD"/>
</dbReference>
<name>A0ABW3J5E1_9HYPH</name>
<dbReference type="InterPro" id="IPR022496">
    <property type="entry name" value="T6A_TsaB"/>
</dbReference>
<dbReference type="Pfam" id="PF00814">
    <property type="entry name" value="TsaD"/>
    <property type="match status" value="1"/>
</dbReference>
<dbReference type="PANTHER" id="PTHR11735:SF11">
    <property type="entry name" value="TRNA THREONYLCARBAMOYLADENOSINE BIOSYNTHESIS PROTEIN TSAB"/>
    <property type="match status" value="1"/>
</dbReference>
<dbReference type="EMBL" id="JBHTJO010000001">
    <property type="protein sequence ID" value="MFD0985635.1"/>
    <property type="molecule type" value="Genomic_DNA"/>
</dbReference>
<comment type="caution">
    <text evidence="2">The sequence shown here is derived from an EMBL/GenBank/DDBJ whole genome shotgun (WGS) entry which is preliminary data.</text>
</comment>
<organism evidence="2 3">
    <name type="scientific">Methyloligella solikamskensis</name>
    <dbReference type="NCBI Taxonomy" id="1177756"/>
    <lineage>
        <taxon>Bacteria</taxon>
        <taxon>Pseudomonadati</taxon>
        <taxon>Pseudomonadota</taxon>
        <taxon>Alphaproteobacteria</taxon>
        <taxon>Hyphomicrobiales</taxon>
        <taxon>Hyphomicrobiaceae</taxon>
        <taxon>Methyloligella</taxon>
    </lineage>
</organism>
<feature type="domain" description="Gcp-like" evidence="1">
    <location>
        <begin position="32"/>
        <end position="148"/>
    </location>
</feature>
<protein>
    <submittedName>
        <fullName evidence="2">tRNA (Adenosine(37)-N6)-threonylcarbamoyltransferase complex dimerization subunit type 1 TsaB</fullName>
        <ecNumber evidence="2">2.3.1.234</ecNumber>
    </submittedName>
</protein>
<dbReference type="Gene3D" id="3.30.420.40">
    <property type="match status" value="2"/>
</dbReference>
<dbReference type="PANTHER" id="PTHR11735">
    <property type="entry name" value="TRNA N6-ADENOSINE THREONYLCARBAMOYLTRANSFERASE"/>
    <property type="match status" value="1"/>
</dbReference>